<sequence>MLLGFTKLGEDTYLYTFNEDSFEISLEKTENRNGFFGEDLKIFMSREEEKLDFIDGVSLESSNLRFFIHQSRLLKHSTKTLKGRVSSYIIYKGEVLNFNRLGFQSEELDYFYNKNQAIKFSIDKNDSGVFHLSTLPFNELHQTFTFEHNNKEYDCSLNVSRSYKNEDVELSLKTELAMQFKNNSTLEIEDTHKLVKSYMTLMKLISYRKNVDIPIIKLKKMDADGKYMHVADYYFYYGKSDKVENKKILERTINYMDISGEIGGLFKLILNDQIYLEQIPENSNDFFLITASRFIMVSAGFEWQQKLLNKKEVELLIEENEKNLLQEKVLAYLEEEIKSHTGKNKKYFKGLKKLVQQRDNSLGSRIEKVLIDYDSILKPFITNLYAISDSGDYSSDVTAERLNEQRNDFAHGNLDKGYNKKVTVDFVILEWVYYILVLKHIGIDDLSIQKTINKLFNRRLAI</sequence>
<accession>A0ABT0XHW7</accession>
<dbReference type="EMBL" id="JAMQJY010000001">
    <property type="protein sequence ID" value="MCM2675488.1"/>
    <property type="molecule type" value="Genomic_DNA"/>
</dbReference>
<evidence type="ECO:0000313" key="2">
    <source>
        <dbReference type="Proteomes" id="UP001203665"/>
    </source>
</evidence>
<organism evidence="1 2">
    <name type="scientific">Alkalicoccobacillus plakortidis</name>
    <dbReference type="NCBI Taxonomy" id="444060"/>
    <lineage>
        <taxon>Bacteria</taxon>
        <taxon>Bacillati</taxon>
        <taxon>Bacillota</taxon>
        <taxon>Bacilli</taxon>
        <taxon>Bacillales</taxon>
        <taxon>Bacillaceae</taxon>
        <taxon>Alkalicoccobacillus</taxon>
    </lineage>
</organism>
<protein>
    <recommendedName>
        <fullName evidence="3">ApeA N-terminal domain-containing protein</fullName>
    </recommendedName>
</protein>
<gene>
    <name evidence="1" type="ORF">NDM98_08300</name>
</gene>
<reference evidence="1" key="1">
    <citation type="submission" date="2022-06" db="EMBL/GenBank/DDBJ databases">
        <title>Alkalicoccobacillus porphyridii sp. nov., isolated from a marine red alga, Porphyridium purpureum and reclassification of Shouchella plakortidis and Shouchella gibsonii as Alkalicoccobacillus plakortidis comb. nov. and Alkalicoccobacillus gibsonii comb. nov.</title>
        <authorList>
            <person name="Kim K.H."/>
            <person name="Lee J.K."/>
            <person name="Han D.M."/>
            <person name="Baek J.H."/>
            <person name="Jeon C.O."/>
        </authorList>
    </citation>
    <scope>NUCLEOTIDE SEQUENCE</scope>
    <source>
        <strain evidence="1">DSM 19153</strain>
    </source>
</reference>
<comment type="caution">
    <text evidence="1">The sequence shown here is derived from an EMBL/GenBank/DDBJ whole genome shotgun (WGS) entry which is preliminary data.</text>
</comment>
<name>A0ABT0XHW7_9BACI</name>
<proteinExistence type="predicted"/>
<dbReference type="Proteomes" id="UP001203665">
    <property type="component" value="Unassembled WGS sequence"/>
</dbReference>
<evidence type="ECO:0008006" key="3">
    <source>
        <dbReference type="Google" id="ProtNLM"/>
    </source>
</evidence>
<evidence type="ECO:0000313" key="1">
    <source>
        <dbReference type="EMBL" id="MCM2675488.1"/>
    </source>
</evidence>
<dbReference type="RefSeq" id="WP_251606233.1">
    <property type="nucleotide sequence ID" value="NZ_JAMQJY010000001.1"/>
</dbReference>
<keyword evidence="2" id="KW-1185">Reference proteome</keyword>